<proteinExistence type="predicted"/>
<organism evidence="1 2">
    <name type="scientific">Dichanthelium oligosanthes</name>
    <dbReference type="NCBI Taxonomy" id="888268"/>
    <lineage>
        <taxon>Eukaryota</taxon>
        <taxon>Viridiplantae</taxon>
        <taxon>Streptophyta</taxon>
        <taxon>Embryophyta</taxon>
        <taxon>Tracheophyta</taxon>
        <taxon>Spermatophyta</taxon>
        <taxon>Magnoliopsida</taxon>
        <taxon>Liliopsida</taxon>
        <taxon>Poales</taxon>
        <taxon>Poaceae</taxon>
        <taxon>PACMAD clade</taxon>
        <taxon>Panicoideae</taxon>
        <taxon>Panicodae</taxon>
        <taxon>Paniceae</taxon>
        <taxon>Dichantheliinae</taxon>
        <taxon>Dichanthelium</taxon>
    </lineage>
</organism>
<keyword evidence="2" id="KW-1185">Reference proteome</keyword>
<reference evidence="1 2" key="1">
    <citation type="submission" date="2016-09" db="EMBL/GenBank/DDBJ databases">
        <title>The draft genome of Dichanthelium oligosanthes: A C3 panicoid grass species.</title>
        <authorList>
            <person name="Studer A.J."/>
            <person name="Schnable J.C."/>
            <person name="Brutnell T.P."/>
        </authorList>
    </citation>
    <scope>NUCLEOTIDE SEQUENCE [LARGE SCALE GENOMIC DNA]</scope>
    <source>
        <strain evidence="2">cv. Kellogg 1175</strain>
        <tissue evidence="1">Leaf</tissue>
    </source>
</reference>
<feature type="non-terminal residue" evidence="1">
    <location>
        <position position="1"/>
    </location>
</feature>
<dbReference type="Proteomes" id="UP000095767">
    <property type="component" value="Unassembled WGS sequence"/>
</dbReference>
<dbReference type="AlphaFoldDB" id="A0A1E5V5U9"/>
<dbReference type="EMBL" id="LWDX02050374">
    <property type="protein sequence ID" value="OEL20539.1"/>
    <property type="molecule type" value="Genomic_DNA"/>
</dbReference>
<protein>
    <submittedName>
        <fullName evidence="1">Uncharacterized protein</fullName>
    </submittedName>
</protein>
<accession>A0A1E5V5U9</accession>
<evidence type="ECO:0000313" key="1">
    <source>
        <dbReference type="EMBL" id="OEL20539.1"/>
    </source>
</evidence>
<sequence length="78" mass="8729">LTIIKHLSNPSMQCSVSSFIIREALEAAKKLPAEKFRHINGEQNQIVHELAHLAKRCSTMRFGPIARQCVLSILFSGL</sequence>
<name>A0A1E5V5U9_9POAL</name>
<comment type="caution">
    <text evidence="1">The sequence shown here is derived from an EMBL/GenBank/DDBJ whole genome shotgun (WGS) entry which is preliminary data.</text>
</comment>
<gene>
    <name evidence="1" type="ORF">BAE44_0018441</name>
</gene>
<evidence type="ECO:0000313" key="2">
    <source>
        <dbReference type="Proteomes" id="UP000095767"/>
    </source>
</evidence>